<evidence type="ECO:0000256" key="3">
    <source>
        <dbReference type="ARBA" id="ARBA00023274"/>
    </source>
</evidence>
<dbReference type="PANTHER" id="PTHR47546">
    <property type="entry name" value="S15/NS1, RNA-BINDING PROTEIN"/>
    <property type="match status" value="1"/>
</dbReference>
<gene>
    <name evidence="7" type="ORF">GOP47_0004723</name>
</gene>
<dbReference type="NCBIfam" id="TIGR00952">
    <property type="entry name" value="S15_bact"/>
    <property type="match status" value="1"/>
</dbReference>
<dbReference type="Proteomes" id="UP000886520">
    <property type="component" value="Chromosome 5"/>
</dbReference>
<dbReference type="AlphaFoldDB" id="A0A9D4V3S5"/>
<dbReference type="GO" id="GO:0006412">
    <property type="term" value="P:translation"/>
    <property type="evidence" value="ECO:0007669"/>
    <property type="project" value="InterPro"/>
</dbReference>
<name>A0A9D4V3S5_ADICA</name>
<dbReference type="GO" id="GO:0003735">
    <property type="term" value="F:structural constituent of ribosome"/>
    <property type="evidence" value="ECO:0007669"/>
    <property type="project" value="InterPro"/>
</dbReference>
<dbReference type="HAMAP" id="MF_01343_B">
    <property type="entry name" value="Ribosomal_uS15_B"/>
    <property type="match status" value="1"/>
</dbReference>
<dbReference type="GO" id="GO:0005737">
    <property type="term" value="C:cytoplasm"/>
    <property type="evidence" value="ECO:0007669"/>
    <property type="project" value="UniProtKB-ARBA"/>
</dbReference>
<comment type="caution">
    <text evidence="7">The sequence shown here is derived from an EMBL/GenBank/DDBJ whole genome shotgun (WGS) entry which is preliminary data.</text>
</comment>
<dbReference type="OrthoDB" id="441444at2759"/>
<organism evidence="7 8">
    <name type="scientific">Adiantum capillus-veneris</name>
    <name type="common">Maidenhair fern</name>
    <dbReference type="NCBI Taxonomy" id="13818"/>
    <lineage>
        <taxon>Eukaryota</taxon>
        <taxon>Viridiplantae</taxon>
        <taxon>Streptophyta</taxon>
        <taxon>Embryophyta</taxon>
        <taxon>Tracheophyta</taxon>
        <taxon>Polypodiopsida</taxon>
        <taxon>Polypodiidae</taxon>
        <taxon>Polypodiales</taxon>
        <taxon>Pteridineae</taxon>
        <taxon>Pteridaceae</taxon>
        <taxon>Vittarioideae</taxon>
        <taxon>Adiantum</taxon>
    </lineage>
</organism>
<dbReference type="GO" id="GO:1990904">
    <property type="term" value="C:ribonucleoprotein complex"/>
    <property type="evidence" value="ECO:0007669"/>
    <property type="project" value="UniProtKB-KW"/>
</dbReference>
<reference evidence="7 8" key="1">
    <citation type="submission" date="2021-01" db="EMBL/GenBank/DDBJ databases">
        <title>Adiantum capillus-veneris genome.</title>
        <authorList>
            <person name="Fang Y."/>
            <person name="Liao Q."/>
        </authorList>
    </citation>
    <scope>NUCLEOTIDE SEQUENCE [LARGE SCALE GENOMIC DNA]</scope>
    <source>
        <strain evidence="7">H3</strain>
        <tissue evidence="7">Leaf</tissue>
    </source>
</reference>
<evidence type="ECO:0000256" key="2">
    <source>
        <dbReference type="ARBA" id="ARBA00022980"/>
    </source>
</evidence>
<dbReference type="Pfam" id="PF00312">
    <property type="entry name" value="Ribosomal_S15"/>
    <property type="match status" value="1"/>
</dbReference>
<dbReference type="SUPFAM" id="SSF47060">
    <property type="entry name" value="S15/NS1 RNA-binding domain"/>
    <property type="match status" value="1"/>
</dbReference>
<evidence type="ECO:0000256" key="6">
    <source>
        <dbReference type="SAM" id="Coils"/>
    </source>
</evidence>
<sequence>MLLHTRYAEYKQAKAARSLVFRTLARNGLGIGNGITGTQSAEDAAESTGARFLKDTIGREVSGVDASGFSATGLGSSRIVIRKGFLGVSSILGRSSGAYSDEELAFVNTHGGRQGFQARIEYTPPNDELLTKYYSETQLSSKERLKLEIKKLKEEFQVHEYDSGSPQVQIAILTARINNLNRHMREGPNYKRDKHSRKGLSDMVQYRKRMLRYLRRRDWPAYCNVLTKLNLEDVILEKRH</sequence>
<keyword evidence="6" id="KW-0175">Coiled coil</keyword>
<dbReference type="CDD" id="cd00353">
    <property type="entry name" value="Ribosomal_S15p_S13e"/>
    <property type="match status" value="1"/>
</dbReference>
<dbReference type="PANTHER" id="PTHR47546:SF3">
    <property type="entry name" value="30S RIBOSOMAL PROTEIN S15, CHLOROPLASTIC"/>
    <property type="match status" value="1"/>
</dbReference>
<proteinExistence type="inferred from homology"/>
<dbReference type="InterPro" id="IPR009068">
    <property type="entry name" value="uS15_NS1_RNA-bd_sf"/>
</dbReference>
<comment type="similarity">
    <text evidence="1 5">Belongs to the universal ribosomal protein uS15 family.</text>
</comment>
<dbReference type="EMBL" id="JABFUD020000005">
    <property type="protein sequence ID" value="KAI5079244.1"/>
    <property type="molecule type" value="Genomic_DNA"/>
</dbReference>
<evidence type="ECO:0000256" key="4">
    <source>
        <dbReference type="ARBA" id="ARBA00035250"/>
    </source>
</evidence>
<keyword evidence="3 5" id="KW-0687">Ribonucleoprotein</keyword>
<protein>
    <recommendedName>
        <fullName evidence="4">Small ribosomal subunit protein uS15c</fullName>
    </recommendedName>
</protein>
<dbReference type="SMART" id="SM01387">
    <property type="entry name" value="Ribosomal_S15"/>
    <property type="match status" value="1"/>
</dbReference>
<feature type="coiled-coil region" evidence="6">
    <location>
        <begin position="135"/>
        <end position="162"/>
    </location>
</feature>
<evidence type="ECO:0000313" key="8">
    <source>
        <dbReference type="Proteomes" id="UP000886520"/>
    </source>
</evidence>
<keyword evidence="2 5" id="KW-0689">Ribosomal protein</keyword>
<accession>A0A9D4V3S5</accession>
<dbReference type="InterPro" id="IPR000589">
    <property type="entry name" value="Ribosomal_uS15"/>
</dbReference>
<dbReference type="Gene3D" id="1.10.287.10">
    <property type="entry name" value="S15/NS1, RNA-binding"/>
    <property type="match status" value="1"/>
</dbReference>
<dbReference type="InterPro" id="IPR005290">
    <property type="entry name" value="Ribosomal_uS15_bac-type"/>
</dbReference>
<evidence type="ECO:0000256" key="1">
    <source>
        <dbReference type="ARBA" id="ARBA00008434"/>
    </source>
</evidence>
<keyword evidence="8" id="KW-1185">Reference proteome</keyword>
<dbReference type="GO" id="GO:0005840">
    <property type="term" value="C:ribosome"/>
    <property type="evidence" value="ECO:0007669"/>
    <property type="project" value="UniProtKB-KW"/>
</dbReference>
<evidence type="ECO:0000313" key="7">
    <source>
        <dbReference type="EMBL" id="KAI5079244.1"/>
    </source>
</evidence>
<evidence type="ECO:0000256" key="5">
    <source>
        <dbReference type="RuleBase" id="RU003919"/>
    </source>
</evidence>